<comment type="function">
    <text evidence="3">RNA chaperone that binds small regulatory RNA (sRNAs) and mRNAs to facilitate mRNA translational regulation in response to envelope stress, environmental stress and changes in metabolite concentrations. Also binds with high specificity to tRNAs.</text>
</comment>
<gene>
    <name evidence="3 5" type="primary">hfq</name>
    <name evidence="5" type="ORF">RAE19_17245</name>
</gene>
<accession>A0ABU3KS37</accession>
<dbReference type="PANTHER" id="PTHR34772">
    <property type="entry name" value="RNA-BINDING PROTEIN HFQ"/>
    <property type="match status" value="1"/>
</dbReference>
<organism evidence="5 6">
    <name type="scientific">Rhodoferax potami</name>
    <dbReference type="NCBI Taxonomy" id="3068338"/>
    <lineage>
        <taxon>Bacteria</taxon>
        <taxon>Pseudomonadati</taxon>
        <taxon>Pseudomonadota</taxon>
        <taxon>Betaproteobacteria</taxon>
        <taxon>Burkholderiales</taxon>
        <taxon>Comamonadaceae</taxon>
        <taxon>Rhodoferax</taxon>
    </lineage>
</organism>
<protein>
    <recommendedName>
        <fullName evidence="3">RNA-binding protein Hfq</fullName>
    </recommendedName>
</protein>
<evidence type="ECO:0000259" key="4">
    <source>
        <dbReference type="PROSITE" id="PS52002"/>
    </source>
</evidence>
<feature type="domain" description="Sm" evidence="4">
    <location>
        <begin position="26"/>
        <end position="85"/>
    </location>
</feature>
<dbReference type="EMBL" id="JAVBIK010000001">
    <property type="protein sequence ID" value="MDT7520433.1"/>
    <property type="molecule type" value="Genomic_DNA"/>
</dbReference>
<evidence type="ECO:0000256" key="3">
    <source>
        <dbReference type="HAMAP-Rule" id="MF_00436"/>
    </source>
</evidence>
<dbReference type="HAMAP" id="MF_00436">
    <property type="entry name" value="Hfq"/>
    <property type="match status" value="1"/>
</dbReference>
<proteinExistence type="inferred from homology"/>
<keyword evidence="1 3" id="KW-0694">RNA-binding</keyword>
<dbReference type="PANTHER" id="PTHR34772:SF1">
    <property type="entry name" value="RNA-BINDING PROTEIN HFQ"/>
    <property type="match status" value="1"/>
</dbReference>
<dbReference type="SUPFAM" id="SSF50182">
    <property type="entry name" value="Sm-like ribonucleoproteins"/>
    <property type="match status" value="1"/>
</dbReference>
<dbReference type="Gene3D" id="2.30.30.100">
    <property type="match status" value="1"/>
</dbReference>
<dbReference type="PROSITE" id="PS52002">
    <property type="entry name" value="SM"/>
    <property type="match status" value="1"/>
</dbReference>
<evidence type="ECO:0000256" key="2">
    <source>
        <dbReference type="ARBA" id="ARBA00023016"/>
    </source>
</evidence>
<dbReference type="Proteomes" id="UP001321700">
    <property type="component" value="Unassembled WGS sequence"/>
</dbReference>
<dbReference type="Pfam" id="PF17209">
    <property type="entry name" value="Hfq"/>
    <property type="match status" value="1"/>
</dbReference>
<dbReference type="CDD" id="cd01716">
    <property type="entry name" value="Hfq"/>
    <property type="match status" value="1"/>
</dbReference>
<reference evidence="5 6" key="1">
    <citation type="submission" date="2023-08" db="EMBL/GenBank/DDBJ databases">
        <title>Rhodoferax potami sp. nov. and Rhodoferax mekongensis sp. nov., isolated from the Mekong River in Thailand.</title>
        <authorList>
            <person name="Kitikhun S."/>
            <person name="Charoenyingcharoen P."/>
            <person name="Siriarchawattana P."/>
            <person name="Likhitrattanapisal S."/>
            <person name="Nilsakha T."/>
            <person name="Chanpet A."/>
            <person name="Rattanawaree P."/>
            <person name="Ingsriswang S."/>
        </authorList>
    </citation>
    <scope>NUCLEOTIDE SEQUENCE [LARGE SCALE GENOMIC DNA]</scope>
    <source>
        <strain evidence="5 6">TBRC 17660</strain>
    </source>
</reference>
<sequence length="97" mass="10622">MCGIVKPSSFLNTENIVSNKGQLLQDPFLNALRREHVPVSIYLVNGIKLQGQIESFDQYVVLLRNTVTQMVYKHAISTIVPGRAVNLSAVAEDAPAA</sequence>
<evidence type="ECO:0000313" key="6">
    <source>
        <dbReference type="Proteomes" id="UP001321700"/>
    </source>
</evidence>
<comment type="caution">
    <text evidence="5">The sequence shown here is derived from an EMBL/GenBank/DDBJ whole genome shotgun (WGS) entry which is preliminary data.</text>
</comment>
<keyword evidence="2 3" id="KW-0346">Stress response</keyword>
<evidence type="ECO:0000313" key="5">
    <source>
        <dbReference type="EMBL" id="MDT7520433.1"/>
    </source>
</evidence>
<keyword evidence="6" id="KW-1185">Reference proteome</keyword>
<name>A0ABU3KS37_9BURK</name>
<dbReference type="InterPro" id="IPR047575">
    <property type="entry name" value="Sm"/>
</dbReference>
<evidence type="ECO:0000256" key="1">
    <source>
        <dbReference type="ARBA" id="ARBA00022884"/>
    </source>
</evidence>
<dbReference type="NCBIfam" id="NF001602">
    <property type="entry name" value="PRK00395.1"/>
    <property type="match status" value="1"/>
</dbReference>
<dbReference type="InterPro" id="IPR005001">
    <property type="entry name" value="Hfq"/>
</dbReference>
<comment type="similarity">
    <text evidence="3">Belongs to the Hfq family.</text>
</comment>
<dbReference type="InterPro" id="IPR010920">
    <property type="entry name" value="LSM_dom_sf"/>
</dbReference>
<comment type="subunit">
    <text evidence="3">Homohexamer.</text>
</comment>
<dbReference type="NCBIfam" id="TIGR02383">
    <property type="entry name" value="Hfq"/>
    <property type="match status" value="1"/>
</dbReference>